<dbReference type="SMART" id="SM00543">
    <property type="entry name" value="MIF4G"/>
    <property type="match status" value="1"/>
</dbReference>
<feature type="compositionally biased region" description="Basic and acidic residues" evidence="6">
    <location>
        <begin position="280"/>
        <end position="327"/>
    </location>
</feature>
<keyword evidence="9" id="KW-1185">Reference proteome</keyword>
<dbReference type="InterPro" id="IPR050781">
    <property type="entry name" value="CWC22_splicing_factor"/>
</dbReference>
<dbReference type="eggNOG" id="KOG2140">
    <property type="taxonomic scope" value="Eukaryota"/>
</dbReference>
<feature type="compositionally biased region" description="Basic residues" evidence="6">
    <location>
        <begin position="228"/>
        <end position="245"/>
    </location>
</feature>
<dbReference type="SUPFAM" id="SSF48371">
    <property type="entry name" value="ARM repeat"/>
    <property type="match status" value="1"/>
</dbReference>
<dbReference type="InterPro" id="IPR016024">
    <property type="entry name" value="ARM-type_fold"/>
</dbReference>
<evidence type="ECO:0000313" key="8">
    <source>
        <dbReference type="EMBL" id="EDW90284.1"/>
    </source>
</evidence>
<feature type="compositionally biased region" description="Basic and acidic residues" evidence="6">
    <location>
        <begin position="193"/>
        <end position="217"/>
    </location>
</feature>
<organism evidence="8 9">
    <name type="scientific">Drosophila yakuba</name>
    <name type="common">Fruit fly</name>
    <dbReference type="NCBI Taxonomy" id="7245"/>
    <lineage>
        <taxon>Eukaryota</taxon>
        <taxon>Metazoa</taxon>
        <taxon>Ecdysozoa</taxon>
        <taxon>Arthropoda</taxon>
        <taxon>Hexapoda</taxon>
        <taxon>Insecta</taxon>
        <taxon>Pterygota</taxon>
        <taxon>Neoptera</taxon>
        <taxon>Endopterygota</taxon>
        <taxon>Diptera</taxon>
        <taxon>Brachycera</taxon>
        <taxon>Muscomorpha</taxon>
        <taxon>Ephydroidea</taxon>
        <taxon>Drosophilidae</taxon>
        <taxon>Drosophila</taxon>
        <taxon>Sophophora</taxon>
    </lineage>
</organism>
<evidence type="ECO:0000256" key="5">
    <source>
        <dbReference type="ARBA" id="ARBA00023242"/>
    </source>
</evidence>
<feature type="compositionally biased region" description="Low complexity" evidence="6">
    <location>
        <begin position="183"/>
        <end position="192"/>
    </location>
</feature>
<evidence type="ECO:0000256" key="2">
    <source>
        <dbReference type="ARBA" id="ARBA00006856"/>
    </source>
</evidence>
<feature type="region of interest" description="Disordered" evidence="6">
    <location>
        <begin position="659"/>
        <end position="697"/>
    </location>
</feature>
<feature type="compositionally biased region" description="Basic and acidic residues" evidence="6">
    <location>
        <begin position="1098"/>
        <end position="1109"/>
    </location>
</feature>
<evidence type="ECO:0000313" key="9">
    <source>
        <dbReference type="Proteomes" id="UP000002282"/>
    </source>
</evidence>
<keyword evidence="5" id="KW-0539">Nucleus</keyword>
<feature type="compositionally biased region" description="Basic residues" evidence="6">
    <location>
        <begin position="254"/>
        <end position="279"/>
    </location>
</feature>
<evidence type="ECO:0000256" key="3">
    <source>
        <dbReference type="ARBA" id="ARBA00022664"/>
    </source>
</evidence>
<feature type="compositionally biased region" description="Basic and acidic residues" evidence="6">
    <location>
        <begin position="1179"/>
        <end position="1296"/>
    </location>
</feature>
<dbReference type="GO" id="GO:0071013">
    <property type="term" value="C:catalytic step 2 spliceosome"/>
    <property type="evidence" value="ECO:0007669"/>
    <property type="project" value="TreeGrafter"/>
</dbReference>
<evidence type="ECO:0000256" key="6">
    <source>
        <dbReference type="SAM" id="MobiDB-lite"/>
    </source>
</evidence>
<comment type="similarity">
    <text evidence="2">Belongs to the CWC22 family.</text>
</comment>
<dbReference type="SMART" id="SM00544">
    <property type="entry name" value="MA3"/>
    <property type="match status" value="1"/>
</dbReference>
<feature type="compositionally biased region" description="Low complexity" evidence="6">
    <location>
        <begin position="665"/>
        <end position="678"/>
    </location>
</feature>
<dbReference type="FunFam" id="1.25.40.180:FF:000004">
    <property type="entry name" value="pre-mRNA-splicing factor CWC22 homolog"/>
    <property type="match status" value="1"/>
</dbReference>
<dbReference type="PANTHER" id="PTHR18034:SF3">
    <property type="entry name" value="PRE-MRNA-SPLICING FACTOR CWC22 HOMOLOG"/>
    <property type="match status" value="1"/>
</dbReference>
<feature type="compositionally biased region" description="Basic and acidic residues" evidence="6">
    <location>
        <begin position="46"/>
        <end position="94"/>
    </location>
</feature>
<feature type="compositionally biased region" description="Low complexity" evidence="6">
    <location>
        <begin position="9"/>
        <end position="36"/>
    </location>
</feature>
<dbReference type="GO" id="GO:0003723">
    <property type="term" value="F:RNA binding"/>
    <property type="evidence" value="ECO:0007669"/>
    <property type="project" value="InterPro"/>
</dbReference>
<dbReference type="PANTHER" id="PTHR18034">
    <property type="entry name" value="CELL CYCLE CONTROL PROTEIN CWF22-RELATED"/>
    <property type="match status" value="1"/>
</dbReference>
<keyword evidence="3" id="KW-0507">mRNA processing</keyword>
<feature type="compositionally biased region" description="Basic and acidic residues" evidence="6">
    <location>
        <begin position="114"/>
        <end position="125"/>
    </location>
</feature>
<feature type="region of interest" description="Disordered" evidence="6">
    <location>
        <begin position="1"/>
        <end position="376"/>
    </location>
</feature>
<feature type="compositionally biased region" description="Polar residues" evidence="6">
    <location>
        <begin position="170"/>
        <end position="179"/>
    </location>
</feature>
<dbReference type="Pfam" id="PF02847">
    <property type="entry name" value="MA3"/>
    <property type="match status" value="1"/>
</dbReference>
<comment type="subcellular location">
    <subcellularLocation>
        <location evidence="1">Nucleus speckle</location>
    </subcellularLocation>
</comment>
<evidence type="ECO:0000256" key="1">
    <source>
        <dbReference type="ARBA" id="ARBA00004324"/>
    </source>
</evidence>
<accession>B4P9U3</accession>
<evidence type="ECO:0000259" key="7">
    <source>
        <dbReference type="PROSITE" id="PS51366"/>
    </source>
</evidence>
<dbReference type="KEGG" id="dya:Dyak_GE12732"/>
<dbReference type="InterPro" id="IPR003890">
    <property type="entry name" value="MIF4G-like_typ-3"/>
</dbReference>
<feature type="compositionally biased region" description="Basic and acidic residues" evidence="6">
    <location>
        <begin position="151"/>
        <end position="168"/>
    </location>
</feature>
<protein>
    <recommendedName>
        <fullName evidence="7">MI domain-containing protein</fullName>
    </recommendedName>
</protein>
<dbReference type="GO" id="GO:0016607">
    <property type="term" value="C:nuclear speck"/>
    <property type="evidence" value="ECO:0007669"/>
    <property type="project" value="UniProtKB-SubCell"/>
</dbReference>
<dbReference type="Gene3D" id="1.25.40.180">
    <property type="match status" value="1"/>
</dbReference>
<proteinExistence type="inferred from homology"/>
<feature type="compositionally biased region" description="Basic and acidic residues" evidence="6">
    <location>
        <begin position="1139"/>
        <end position="1169"/>
    </location>
</feature>
<feature type="compositionally biased region" description="Acidic residues" evidence="6">
    <location>
        <begin position="679"/>
        <end position="689"/>
    </location>
</feature>
<dbReference type="GO" id="GO:0000398">
    <property type="term" value="P:mRNA splicing, via spliceosome"/>
    <property type="evidence" value="ECO:0007669"/>
    <property type="project" value="TreeGrafter"/>
</dbReference>
<feature type="domain" description="MI" evidence="7">
    <location>
        <begin position="710"/>
        <end position="826"/>
    </location>
</feature>
<feature type="compositionally biased region" description="Low complexity" evidence="6">
    <location>
        <begin position="962"/>
        <end position="974"/>
    </location>
</feature>
<dbReference type="InterPro" id="IPR003891">
    <property type="entry name" value="Initiation_fac_eIF4g_MI"/>
</dbReference>
<name>B4P9U3_DROYA</name>
<gene>
    <name evidence="8" type="primary">Dyak\GE12732</name>
    <name evidence="8" type="synonym">Dyak\CG12750</name>
    <name evidence="8" type="synonym">dyak_GLEANR_12960</name>
    <name evidence="8" type="synonym">GE12732</name>
    <name evidence="8" type="ORF">Dyak_GE12732</name>
</gene>
<feature type="compositionally biased region" description="Polar residues" evidence="6">
    <location>
        <begin position="932"/>
        <end position="941"/>
    </location>
</feature>
<sequence>MGESEAESDSSSNSSSSDTSSGSDSDARSESSSSESSGREEEEAKQEESAKDAKKTDDKAKGLKRVMESGAGKDKDPAEQKKTPTEEPRSERQHISHSAGVEKQQEEAAAAAAESEKLNEAEKVETPVQQKEGGEATGVTKELESSNTQEEQEHSAARESKERGKDEEQPATTNGSSKESPGEAAAETAEPPTADHIEEGEITDKDEDDKLTKESKKPVVAKSPSKETHRKQSRSPDGKRRRPRSSSRSPSPSSRRRRRSRSKSSRSRSRSKSPIRRRSNSLERRRVERQRRHEERDKRDEERAKEREKRHQKGDKSSSTRRDDSREKKRSPDRKRDRYSSSPGSKSSKATRNHETTNADNETVTEPAAKITERQRKTVDVLTSRTGGAYIPPAKLRMMQSQITDKASAAYQRIAWEALKKSIHGYINKVNVTNIAIITRELLRENIVRGRGLLSRSIIQAQAASPTFTHVYAALVSIVNSKFPNIGELLLKRLVIQFRRAFRRNDKLVCMSATRFIGHLVNQRVAHEILALEILTLLVETPTDDSVEVAIAFLKECGMKLTEVSSKGIGAIFEMLRNILHEGKLDKRVQYMIEVLFQIRKDGFKDHQAVVSELELVEEDDQFTHLMMLDEATETEDILNVFKFDDNYAENEEKYKGLSREILGSDDGSSSGSGSGSESDSDSDGESGSDVEKKAEAGDIIDSTETNLIALRRTIYLTINSSLDYEECAHKLMKMQLKPGQEIELCHMFLDCCAEQRTYEKFYGLLAQRFCNINKIYIPPFEEIFKDTYQTTHRLDTNRLRNVSKFFAHLLFTDAISWDVLECILLNEDDTTSSSRIFIKILFQELAEYMGLGKLNAKLKEDVLVESLAGLFPKDNPRNTRFSINFFTSIGLGGLTDDLRRFLKNAPKAVPAINAEILANAGGNPFRDGSASAGNNKMAPTSSSSSSSDTNSEDSSEEDSSSDSSSESSSSDSSSEPKKKRKRKDKDKNKSKKASKEKARKSKDKKMEKKTKAEKEREREKARKKAEQEQEKEKQRKSKKEKEKDKKREKEKKKAAKKKSKRRRKSQESSDSSGSEDSDKSSESSSSNSSSEESDAEPQAKIKRQENVQKNKFRGKPQDSDEFNLEGPGSRESNGNGQRRRDISIGRERNQENSSYDRERNRESSYEKERKKRNSISYDRQRKRDRSLSYERPPIRENSTPRDRRVGSSRSEKDSRRRDGSSRNERPDRGERSHRGGERSDRGDHEKDRNRAKERERERDRDLKGHKERKRERDRDRVHSRERDESRDRSRGERNSQRSKGRS</sequence>
<feature type="compositionally biased region" description="Basic residues" evidence="6">
    <location>
        <begin position="1049"/>
        <end position="1065"/>
    </location>
</feature>
<dbReference type="OrthoDB" id="1924287at2759"/>
<dbReference type="PROSITE" id="PS51366">
    <property type="entry name" value="MI"/>
    <property type="match status" value="1"/>
</dbReference>
<feature type="compositionally biased region" description="Acidic residues" evidence="6">
    <location>
        <begin position="951"/>
        <end position="961"/>
    </location>
</feature>
<dbReference type="HOGENOM" id="CLU_006308_1_0_1"/>
<dbReference type="EMBL" id="CM000158">
    <property type="protein sequence ID" value="EDW90284.1"/>
    <property type="molecule type" value="Genomic_DNA"/>
</dbReference>
<reference evidence="8 9" key="2">
    <citation type="journal article" date="2007" name="PLoS Biol.">
        <title>Principles of genome evolution in the Drosophila melanogaster species group.</title>
        <authorList>
            <person name="Ranz J.M."/>
            <person name="Maurin D."/>
            <person name="Chan Y.S."/>
            <person name="von Grotthuss M."/>
            <person name="Hillier L.W."/>
            <person name="Roote J."/>
            <person name="Ashburner M."/>
            <person name="Bergman C.M."/>
        </authorList>
    </citation>
    <scope>NUCLEOTIDE SEQUENCE [LARGE SCALE GENOMIC DNA]</scope>
    <source>
        <strain evidence="9">Tai18E2 / Tucson 14021-0261.01</strain>
    </source>
</reference>
<feature type="region of interest" description="Disordered" evidence="6">
    <location>
        <begin position="928"/>
        <end position="1303"/>
    </location>
</feature>
<dbReference type="Proteomes" id="UP000002282">
    <property type="component" value="Chromosome 2R"/>
</dbReference>
<reference evidence="8 9" key="1">
    <citation type="journal article" date="2007" name="Nature">
        <title>Evolution of genes and genomes on the Drosophila phylogeny.</title>
        <authorList>
            <consortium name="Drosophila 12 Genomes Consortium"/>
            <person name="Clark A.G."/>
            <person name="Eisen M.B."/>
            <person name="Smith D.R."/>
            <person name="Bergman C.M."/>
            <person name="Oliver B."/>
            <person name="Markow T.A."/>
            <person name="Kaufman T.C."/>
            <person name="Kellis M."/>
            <person name="Gelbart W."/>
            <person name="Iyer V.N."/>
            <person name="Pollard D.A."/>
            <person name="Sackton T.B."/>
            <person name="Larracuente A.M."/>
            <person name="Singh N.D."/>
            <person name="Abad J.P."/>
            <person name="Abt D.N."/>
            <person name="Adryan B."/>
            <person name="Aguade M."/>
            <person name="Akashi H."/>
            <person name="Anderson W.W."/>
            <person name="Aquadro C.F."/>
            <person name="Ardell D.H."/>
            <person name="Arguello R."/>
            <person name="Artieri C.G."/>
            <person name="Barbash D.A."/>
            <person name="Barker D."/>
            <person name="Barsanti P."/>
            <person name="Batterham P."/>
            <person name="Batzoglou S."/>
            <person name="Begun D."/>
            <person name="Bhutkar A."/>
            <person name="Blanco E."/>
            <person name="Bosak S.A."/>
            <person name="Bradley R.K."/>
            <person name="Brand A.D."/>
            <person name="Brent M.R."/>
            <person name="Brooks A.N."/>
            <person name="Brown R.H."/>
            <person name="Butlin R.K."/>
            <person name="Caggese C."/>
            <person name="Calvi B.R."/>
            <person name="Bernardo de Carvalho A."/>
            <person name="Caspi A."/>
            <person name="Castrezana S."/>
            <person name="Celniker S.E."/>
            <person name="Chang J.L."/>
            <person name="Chapple C."/>
            <person name="Chatterji S."/>
            <person name="Chinwalla A."/>
            <person name="Civetta A."/>
            <person name="Clifton S.W."/>
            <person name="Comeron J.M."/>
            <person name="Costello J.C."/>
            <person name="Coyne J.A."/>
            <person name="Daub J."/>
            <person name="David R.G."/>
            <person name="Delcher A.L."/>
            <person name="Delehaunty K."/>
            <person name="Do C.B."/>
            <person name="Ebling H."/>
            <person name="Edwards K."/>
            <person name="Eickbush T."/>
            <person name="Evans J.D."/>
            <person name="Filipski A."/>
            <person name="Findeiss S."/>
            <person name="Freyhult E."/>
            <person name="Fulton L."/>
            <person name="Fulton R."/>
            <person name="Garcia A.C."/>
            <person name="Gardiner A."/>
            <person name="Garfield D.A."/>
            <person name="Garvin B.E."/>
            <person name="Gibson G."/>
            <person name="Gilbert D."/>
            <person name="Gnerre S."/>
            <person name="Godfrey J."/>
            <person name="Good R."/>
            <person name="Gotea V."/>
            <person name="Gravely B."/>
            <person name="Greenberg A.J."/>
            <person name="Griffiths-Jones S."/>
            <person name="Gross S."/>
            <person name="Guigo R."/>
            <person name="Gustafson E.A."/>
            <person name="Haerty W."/>
            <person name="Hahn M.W."/>
            <person name="Halligan D.L."/>
            <person name="Halpern A.L."/>
            <person name="Halter G.M."/>
            <person name="Han M.V."/>
            <person name="Heger A."/>
            <person name="Hillier L."/>
            <person name="Hinrichs A.S."/>
            <person name="Holmes I."/>
            <person name="Hoskins R.A."/>
            <person name="Hubisz M.J."/>
            <person name="Hultmark D."/>
            <person name="Huntley M.A."/>
            <person name="Jaffe D.B."/>
            <person name="Jagadeeshan S."/>
            <person name="Jeck W.R."/>
            <person name="Johnson J."/>
            <person name="Jones C.D."/>
            <person name="Jordan W.C."/>
            <person name="Karpen G.H."/>
            <person name="Kataoka E."/>
            <person name="Keightley P.D."/>
            <person name="Kheradpour P."/>
            <person name="Kirkness E.F."/>
            <person name="Koerich L.B."/>
            <person name="Kristiansen K."/>
            <person name="Kudrna D."/>
            <person name="Kulathinal R.J."/>
            <person name="Kumar S."/>
            <person name="Kwok R."/>
            <person name="Lander E."/>
            <person name="Langley C.H."/>
            <person name="Lapoint R."/>
            <person name="Lazzaro B.P."/>
            <person name="Lee S.J."/>
            <person name="Levesque L."/>
            <person name="Li R."/>
            <person name="Lin C.F."/>
            <person name="Lin M.F."/>
            <person name="Lindblad-Toh K."/>
            <person name="Llopart A."/>
            <person name="Long M."/>
            <person name="Low L."/>
            <person name="Lozovsky E."/>
            <person name="Lu J."/>
            <person name="Luo M."/>
            <person name="Machado C.A."/>
            <person name="Makalowski W."/>
            <person name="Marzo M."/>
            <person name="Matsuda M."/>
            <person name="Matzkin L."/>
            <person name="McAllister B."/>
            <person name="McBride C.S."/>
            <person name="McKernan B."/>
            <person name="McKernan K."/>
            <person name="Mendez-Lago M."/>
            <person name="Minx P."/>
            <person name="Mollenhauer M.U."/>
            <person name="Montooth K."/>
            <person name="Mount S.M."/>
            <person name="Mu X."/>
            <person name="Myers E."/>
            <person name="Negre B."/>
            <person name="Newfeld S."/>
            <person name="Nielsen R."/>
            <person name="Noor M.A."/>
            <person name="O'Grady P."/>
            <person name="Pachter L."/>
            <person name="Papaceit M."/>
            <person name="Parisi M.J."/>
            <person name="Parisi M."/>
            <person name="Parts L."/>
            <person name="Pedersen J.S."/>
            <person name="Pesole G."/>
            <person name="Phillippy A.M."/>
            <person name="Ponting C.P."/>
            <person name="Pop M."/>
            <person name="Porcelli D."/>
            <person name="Powell J.R."/>
            <person name="Prohaska S."/>
            <person name="Pruitt K."/>
            <person name="Puig M."/>
            <person name="Quesneville H."/>
            <person name="Ram K.R."/>
            <person name="Rand D."/>
            <person name="Rasmussen M.D."/>
            <person name="Reed L.K."/>
            <person name="Reenan R."/>
            <person name="Reily A."/>
            <person name="Remington K.A."/>
            <person name="Rieger T.T."/>
            <person name="Ritchie M.G."/>
            <person name="Robin C."/>
            <person name="Rogers Y.H."/>
            <person name="Rohde C."/>
            <person name="Rozas J."/>
            <person name="Rubenfield M.J."/>
            <person name="Ruiz A."/>
            <person name="Russo S."/>
            <person name="Salzberg S.L."/>
            <person name="Sanchez-Gracia A."/>
            <person name="Saranga D.J."/>
            <person name="Sato H."/>
            <person name="Schaeffer S.W."/>
            <person name="Schatz M.C."/>
            <person name="Schlenke T."/>
            <person name="Schwartz R."/>
            <person name="Segarra C."/>
            <person name="Singh R.S."/>
            <person name="Sirot L."/>
            <person name="Sirota M."/>
            <person name="Sisneros N.B."/>
            <person name="Smith C.D."/>
            <person name="Smith T.F."/>
            <person name="Spieth J."/>
            <person name="Stage D.E."/>
            <person name="Stark A."/>
            <person name="Stephan W."/>
            <person name="Strausberg R.L."/>
            <person name="Strempel S."/>
            <person name="Sturgill D."/>
            <person name="Sutton G."/>
            <person name="Sutton G.G."/>
            <person name="Tao W."/>
            <person name="Teichmann S."/>
            <person name="Tobari Y.N."/>
            <person name="Tomimura Y."/>
            <person name="Tsolas J.M."/>
            <person name="Valente V.L."/>
            <person name="Venter E."/>
            <person name="Venter J.C."/>
            <person name="Vicario S."/>
            <person name="Vieira F.G."/>
            <person name="Vilella A.J."/>
            <person name="Villasante A."/>
            <person name="Walenz B."/>
            <person name="Wang J."/>
            <person name="Wasserman M."/>
            <person name="Watts T."/>
            <person name="Wilson D."/>
            <person name="Wilson R.K."/>
            <person name="Wing R.A."/>
            <person name="Wolfner M.F."/>
            <person name="Wong A."/>
            <person name="Wong G.K."/>
            <person name="Wu C.I."/>
            <person name="Wu G."/>
            <person name="Yamamoto D."/>
            <person name="Yang H.P."/>
            <person name="Yang S.P."/>
            <person name="Yorke J.A."/>
            <person name="Yoshida K."/>
            <person name="Zdobnov E."/>
            <person name="Zhang P."/>
            <person name="Zhang Y."/>
            <person name="Zimin A.V."/>
            <person name="Baldwin J."/>
            <person name="Abdouelleil A."/>
            <person name="Abdulkadir J."/>
            <person name="Abebe A."/>
            <person name="Abera B."/>
            <person name="Abreu J."/>
            <person name="Acer S.C."/>
            <person name="Aftuck L."/>
            <person name="Alexander A."/>
            <person name="An P."/>
            <person name="Anderson E."/>
            <person name="Anderson S."/>
            <person name="Arachi H."/>
            <person name="Azer M."/>
            <person name="Bachantsang P."/>
            <person name="Barry A."/>
            <person name="Bayul T."/>
            <person name="Berlin A."/>
            <person name="Bessette D."/>
            <person name="Bloom T."/>
            <person name="Blye J."/>
            <person name="Boguslavskiy L."/>
            <person name="Bonnet C."/>
            <person name="Boukhgalter B."/>
            <person name="Bourzgui I."/>
            <person name="Brown A."/>
            <person name="Cahill P."/>
            <person name="Channer S."/>
            <person name="Cheshatsang Y."/>
            <person name="Chuda L."/>
            <person name="Citroen M."/>
            <person name="Collymore A."/>
            <person name="Cooke P."/>
            <person name="Costello M."/>
            <person name="D'Aco K."/>
            <person name="Daza R."/>
            <person name="De Haan G."/>
            <person name="DeGray S."/>
            <person name="DeMaso C."/>
            <person name="Dhargay N."/>
            <person name="Dooley K."/>
            <person name="Dooley E."/>
            <person name="Doricent M."/>
            <person name="Dorje P."/>
            <person name="Dorjee K."/>
            <person name="Dupes A."/>
            <person name="Elong R."/>
            <person name="Falk J."/>
            <person name="Farina A."/>
            <person name="Faro S."/>
            <person name="Ferguson D."/>
            <person name="Fisher S."/>
            <person name="Foley C.D."/>
            <person name="Franke A."/>
            <person name="Friedrich D."/>
            <person name="Gadbois L."/>
            <person name="Gearin G."/>
            <person name="Gearin C.R."/>
            <person name="Giannoukos G."/>
            <person name="Goode T."/>
            <person name="Graham J."/>
            <person name="Grandbois E."/>
            <person name="Grewal S."/>
            <person name="Gyaltsen K."/>
            <person name="Hafez N."/>
            <person name="Hagos B."/>
            <person name="Hall J."/>
            <person name="Henson C."/>
            <person name="Hollinger A."/>
            <person name="Honan T."/>
            <person name="Huard M.D."/>
            <person name="Hughes L."/>
            <person name="Hurhula B."/>
            <person name="Husby M.E."/>
            <person name="Kamat A."/>
            <person name="Kanga B."/>
            <person name="Kashin S."/>
            <person name="Khazanovich D."/>
            <person name="Kisner P."/>
            <person name="Lance K."/>
            <person name="Lara M."/>
            <person name="Lee W."/>
            <person name="Lennon N."/>
            <person name="Letendre F."/>
            <person name="LeVine R."/>
            <person name="Lipovsky A."/>
            <person name="Liu X."/>
            <person name="Liu J."/>
            <person name="Liu S."/>
            <person name="Lokyitsang T."/>
            <person name="Lokyitsang Y."/>
            <person name="Lubonja R."/>
            <person name="Lui A."/>
            <person name="MacDonald P."/>
            <person name="Magnisalis V."/>
            <person name="Maru K."/>
            <person name="Matthews C."/>
            <person name="McCusker W."/>
            <person name="McDonough S."/>
            <person name="Mehta T."/>
            <person name="Meldrim J."/>
            <person name="Meneus L."/>
            <person name="Mihai O."/>
            <person name="Mihalev A."/>
            <person name="Mihova T."/>
            <person name="Mittelman R."/>
            <person name="Mlenga V."/>
            <person name="Montmayeur A."/>
            <person name="Mulrain L."/>
            <person name="Navidi A."/>
            <person name="Naylor J."/>
            <person name="Negash T."/>
            <person name="Nguyen T."/>
            <person name="Nguyen N."/>
            <person name="Nicol R."/>
            <person name="Norbu C."/>
            <person name="Norbu N."/>
            <person name="Novod N."/>
            <person name="O'Neill B."/>
            <person name="Osman S."/>
            <person name="Markiewicz E."/>
            <person name="Oyono O.L."/>
            <person name="Patti C."/>
            <person name="Phunkhang P."/>
            <person name="Pierre F."/>
            <person name="Priest M."/>
            <person name="Raghuraman S."/>
            <person name="Rege F."/>
            <person name="Reyes R."/>
            <person name="Rise C."/>
            <person name="Rogov P."/>
            <person name="Ross K."/>
            <person name="Ryan E."/>
            <person name="Settipalli S."/>
            <person name="Shea T."/>
            <person name="Sherpa N."/>
            <person name="Shi L."/>
            <person name="Shih D."/>
            <person name="Sparrow T."/>
            <person name="Spaulding J."/>
            <person name="Stalker J."/>
            <person name="Stange-Thomann N."/>
            <person name="Stavropoulos S."/>
            <person name="Stone C."/>
            <person name="Strader C."/>
            <person name="Tesfaye S."/>
            <person name="Thomson T."/>
            <person name="Thoulutsang Y."/>
            <person name="Thoulutsang D."/>
            <person name="Topham K."/>
            <person name="Topping I."/>
            <person name="Tsamla T."/>
            <person name="Vassiliev H."/>
            <person name="Vo A."/>
            <person name="Wangchuk T."/>
            <person name="Wangdi T."/>
            <person name="Weiand M."/>
            <person name="Wilkinson J."/>
            <person name="Wilson A."/>
            <person name="Yadav S."/>
            <person name="Young G."/>
            <person name="Yu Q."/>
            <person name="Zembek L."/>
            <person name="Zhong D."/>
            <person name="Zimmer A."/>
            <person name="Zwirko Z."/>
            <person name="Jaffe D.B."/>
            <person name="Alvarez P."/>
            <person name="Brockman W."/>
            <person name="Butler J."/>
            <person name="Chin C."/>
            <person name="Gnerre S."/>
            <person name="Grabherr M."/>
            <person name="Kleber M."/>
            <person name="Mauceli E."/>
            <person name="MacCallum I."/>
        </authorList>
    </citation>
    <scope>NUCLEOTIDE SEQUENCE [LARGE SCALE GENOMIC DNA]</scope>
    <source>
        <strain evidence="9">Tai18E2 / Tucson 14021-0261.01</strain>
    </source>
</reference>
<feature type="compositionally biased region" description="Basic residues" evidence="6">
    <location>
        <begin position="978"/>
        <end position="1004"/>
    </location>
</feature>
<keyword evidence="4" id="KW-0508">mRNA splicing</keyword>
<dbReference type="OMA" id="PPMGREQ"/>
<evidence type="ECO:0000256" key="4">
    <source>
        <dbReference type="ARBA" id="ARBA00023187"/>
    </source>
</evidence>
<dbReference type="PhylomeDB" id="B4P9U3"/>
<feature type="compositionally biased region" description="Basic and acidic residues" evidence="6">
    <location>
        <begin position="1005"/>
        <end position="1048"/>
    </location>
</feature>